<accession>A0A8J3UR46</accession>
<dbReference type="EMBL" id="BOOQ01000021">
    <property type="protein sequence ID" value="GII46844.1"/>
    <property type="molecule type" value="Genomic_DNA"/>
</dbReference>
<keyword evidence="4" id="KW-1185">Reference proteome</keyword>
<feature type="domain" description="DUF5709" evidence="2">
    <location>
        <begin position="90"/>
        <end position="133"/>
    </location>
</feature>
<dbReference type="Proteomes" id="UP000644610">
    <property type="component" value="Unassembled WGS sequence"/>
</dbReference>
<feature type="region of interest" description="Disordered" evidence="1">
    <location>
        <begin position="116"/>
        <end position="145"/>
    </location>
</feature>
<evidence type="ECO:0000256" key="1">
    <source>
        <dbReference type="SAM" id="MobiDB-lite"/>
    </source>
</evidence>
<name>A0A8J3UR46_9ACTN</name>
<feature type="compositionally biased region" description="Acidic residues" evidence="1">
    <location>
        <begin position="61"/>
        <end position="79"/>
    </location>
</feature>
<evidence type="ECO:0000313" key="3">
    <source>
        <dbReference type="EMBL" id="GII46844.1"/>
    </source>
</evidence>
<dbReference type="Pfam" id="PF18970">
    <property type="entry name" value="DUF5709"/>
    <property type="match status" value="1"/>
</dbReference>
<dbReference type="RefSeq" id="WP_203974931.1">
    <property type="nucleotide sequence ID" value="NZ_BAAAKY010000014.1"/>
</dbReference>
<proteinExistence type="predicted"/>
<sequence length="167" mass="17880">MADQDDDFDGDFQEDVLEDDGVLEPSDSLLTDDLGDDPLDTGLTAAERWSAGQRYGTTAAEAEEGESLDQLLDEEEPELDPALLAGRWDEEEPRSGRLIGEEGDRSGALLGRDIGIDAGASSAEEAAVHLTDEDTDRDAELDDPLDEDLDEALANLAADEARDAGDE</sequence>
<evidence type="ECO:0000259" key="2">
    <source>
        <dbReference type="Pfam" id="PF18970"/>
    </source>
</evidence>
<protein>
    <recommendedName>
        <fullName evidence="2">DUF5709 domain-containing protein</fullName>
    </recommendedName>
</protein>
<feature type="compositionally biased region" description="Acidic residues" evidence="1">
    <location>
        <begin position="1"/>
        <end position="22"/>
    </location>
</feature>
<reference evidence="3" key="1">
    <citation type="submission" date="2021-01" db="EMBL/GenBank/DDBJ databases">
        <title>Whole genome shotgun sequence of Planotetraspora silvatica NBRC 100141.</title>
        <authorList>
            <person name="Komaki H."/>
            <person name="Tamura T."/>
        </authorList>
    </citation>
    <scope>NUCLEOTIDE SEQUENCE</scope>
    <source>
        <strain evidence="3">NBRC 100141</strain>
    </source>
</reference>
<gene>
    <name evidence="3" type="ORF">Psi02_32680</name>
</gene>
<dbReference type="AlphaFoldDB" id="A0A8J3UR46"/>
<feature type="region of interest" description="Disordered" evidence="1">
    <location>
        <begin position="1"/>
        <end position="104"/>
    </location>
</feature>
<dbReference type="InterPro" id="IPR043763">
    <property type="entry name" value="DUF5709"/>
</dbReference>
<feature type="compositionally biased region" description="Acidic residues" evidence="1">
    <location>
        <begin position="133"/>
        <end position="145"/>
    </location>
</feature>
<evidence type="ECO:0000313" key="4">
    <source>
        <dbReference type="Proteomes" id="UP000644610"/>
    </source>
</evidence>
<comment type="caution">
    <text evidence="3">The sequence shown here is derived from an EMBL/GenBank/DDBJ whole genome shotgun (WGS) entry which is preliminary data.</text>
</comment>
<feature type="compositionally biased region" description="Basic and acidic residues" evidence="1">
    <location>
        <begin position="93"/>
        <end position="104"/>
    </location>
</feature>
<organism evidence="3 4">
    <name type="scientific">Planotetraspora silvatica</name>
    <dbReference type="NCBI Taxonomy" id="234614"/>
    <lineage>
        <taxon>Bacteria</taxon>
        <taxon>Bacillati</taxon>
        <taxon>Actinomycetota</taxon>
        <taxon>Actinomycetes</taxon>
        <taxon>Streptosporangiales</taxon>
        <taxon>Streptosporangiaceae</taxon>
        <taxon>Planotetraspora</taxon>
    </lineage>
</organism>